<gene>
    <name evidence="3" type="ORF">QBC34DRAFT_441509</name>
</gene>
<evidence type="ECO:0000313" key="3">
    <source>
        <dbReference type="EMBL" id="KAK4445677.1"/>
    </source>
</evidence>
<keyword evidence="1" id="KW-0472">Membrane</keyword>
<accession>A0AAV9GCQ6</accession>
<dbReference type="Pfam" id="PF07969">
    <property type="entry name" value="Amidohydro_3"/>
    <property type="match status" value="1"/>
</dbReference>
<dbReference type="Gene3D" id="3.20.20.140">
    <property type="entry name" value="Metal-dependent hydrolases"/>
    <property type="match status" value="1"/>
</dbReference>
<dbReference type="SUPFAM" id="SSF51556">
    <property type="entry name" value="Metallo-dependent hydrolases"/>
    <property type="match status" value="1"/>
</dbReference>
<comment type="caution">
    <text evidence="3">The sequence shown here is derived from an EMBL/GenBank/DDBJ whole genome shotgun (WGS) entry which is preliminary data.</text>
</comment>
<evidence type="ECO:0000313" key="4">
    <source>
        <dbReference type="Proteomes" id="UP001321760"/>
    </source>
</evidence>
<dbReference type="EMBL" id="MU865963">
    <property type="protein sequence ID" value="KAK4445677.1"/>
    <property type="molecule type" value="Genomic_DNA"/>
</dbReference>
<dbReference type="InterPro" id="IPR032466">
    <property type="entry name" value="Metal_Hydrolase"/>
</dbReference>
<dbReference type="GO" id="GO:0016810">
    <property type="term" value="F:hydrolase activity, acting on carbon-nitrogen (but not peptide) bonds"/>
    <property type="evidence" value="ECO:0007669"/>
    <property type="project" value="InterPro"/>
</dbReference>
<name>A0AAV9GCQ6_9PEZI</name>
<organism evidence="3 4">
    <name type="scientific">Podospora aff. communis PSN243</name>
    <dbReference type="NCBI Taxonomy" id="3040156"/>
    <lineage>
        <taxon>Eukaryota</taxon>
        <taxon>Fungi</taxon>
        <taxon>Dikarya</taxon>
        <taxon>Ascomycota</taxon>
        <taxon>Pezizomycotina</taxon>
        <taxon>Sordariomycetes</taxon>
        <taxon>Sordariomycetidae</taxon>
        <taxon>Sordariales</taxon>
        <taxon>Podosporaceae</taxon>
        <taxon>Podospora</taxon>
    </lineage>
</organism>
<sequence length="915" mass="98354">MTDLNPLISNGTCYYATGLRSDGLFLPCGNVALGHAACCSAGDMCLSFNDPTCPRKDDRNEYPWVGLVHCNQRKWIGCTQAESPSTITKPDDCFCPTTSISPIITAPATIESLGWLPNTPGGTIDCLAATKTFRYIDTFFTQTADVTQIQTNTFNQSSPSSSVTPSPESGVILGLTPEKIVGVVLGALFGILGLCGSCVIVYRKRKKRAKKIADSRSSEDEEYRYQGQRPAANKFPLQPLAGVDQTAGGDNTNYNDYSQNVYHNYNGNVNAEDAIRATSGEHSNKEGDPIKTPKEVHKDLVPHVLNMCNDGLLRLGQQAFQNVPGADMPSLVAEAKVETNVGSGNDTVIYNGTILTMAGGTFSPQESIAFQGDTILAVGTSDTVKQAVLDSGSNFSEHDLGDQCMMPGFIEPHLHLMLTAMIGEGSPIFEMSHEKVKTRADAVSVIQNSSQYGKPGEWIIGYGYDPSLVDQHLEFHINTPGDDDGDLDKIACSNPVYILNQSGHLAYCNTHAFTAANLGTKSTDKNYPLDDTFFEHITTPSGVKILTGVVKETAVSTMAKALPSGPIMHTAIKNLGPTLKQWAANGCTTVYDCGLGNMTGSATTDVDHISAALACGNFPRFHGALAIQSIGDVPNFLATNPPPPWNVGKVHAQGIKYWLDGSTQGFTTAVCDNYLHPPQGWCPNGTLNNNDKNFYIPPITLLIHAGWQIVLHTNGGRAVQQGIDVLEAAFRSLRNHGPNKNIMHRLEHVTADVSKSQLAKAASLNLSVTHLIAHIRTWGHAFLTYVLGNDNNRSDRIDPVADDIAAGVTYSFHSDSPVSEAKPLQYVDMAVTRMMAPPVCRPLGEGQAVTLEQAFRGVTYNPARQIGVLDEVGSLEGGKKADFVILSVDPRGVEKGGLVEGCRVVETWVGGVRVV</sequence>
<dbReference type="Gene3D" id="3.10.310.70">
    <property type="match status" value="1"/>
</dbReference>
<evidence type="ECO:0000256" key="1">
    <source>
        <dbReference type="SAM" id="Phobius"/>
    </source>
</evidence>
<keyword evidence="1" id="KW-1133">Transmembrane helix</keyword>
<dbReference type="PANTHER" id="PTHR22642:SF2">
    <property type="entry name" value="PROTEIN LONG AFTER FAR-RED 3"/>
    <property type="match status" value="1"/>
</dbReference>
<reference evidence="3" key="2">
    <citation type="submission" date="2023-05" db="EMBL/GenBank/DDBJ databases">
        <authorList>
            <consortium name="Lawrence Berkeley National Laboratory"/>
            <person name="Steindorff A."/>
            <person name="Hensen N."/>
            <person name="Bonometti L."/>
            <person name="Westerberg I."/>
            <person name="Brannstrom I.O."/>
            <person name="Guillou S."/>
            <person name="Cros-Aarteil S."/>
            <person name="Calhoun S."/>
            <person name="Haridas S."/>
            <person name="Kuo A."/>
            <person name="Mondo S."/>
            <person name="Pangilinan J."/>
            <person name="Riley R."/>
            <person name="Labutti K."/>
            <person name="Andreopoulos B."/>
            <person name="Lipzen A."/>
            <person name="Chen C."/>
            <person name="Yanf M."/>
            <person name="Daum C."/>
            <person name="Ng V."/>
            <person name="Clum A."/>
            <person name="Ohm R."/>
            <person name="Martin F."/>
            <person name="Silar P."/>
            <person name="Natvig D."/>
            <person name="Lalanne C."/>
            <person name="Gautier V."/>
            <person name="Ament-Velasquez S.L."/>
            <person name="Kruys A."/>
            <person name="Hutchinson M.I."/>
            <person name="Powell A.J."/>
            <person name="Barry K."/>
            <person name="Miller A.N."/>
            <person name="Grigoriev I.V."/>
            <person name="Debuchy R."/>
            <person name="Gladieux P."/>
            <person name="Thoren M.H."/>
            <person name="Johannesson H."/>
        </authorList>
    </citation>
    <scope>NUCLEOTIDE SEQUENCE</scope>
    <source>
        <strain evidence="3">PSN243</strain>
    </source>
</reference>
<dbReference type="SUPFAM" id="SSF51338">
    <property type="entry name" value="Composite domain of metallo-dependent hydrolases"/>
    <property type="match status" value="1"/>
</dbReference>
<dbReference type="PANTHER" id="PTHR22642">
    <property type="entry name" value="IMIDAZOLONEPROPIONASE"/>
    <property type="match status" value="1"/>
</dbReference>
<dbReference type="Gene3D" id="2.30.40.10">
    <property type="entry name" value="Urease, subunit C, domain 1"/>
    <property type="match status" value="1"/>
</dbReference>
<feature type="domain" description="Amidohydrolase 3" evidence="2">
    <location>
        <begin position="399"/>
        <end position="915"/>
    </location>
</feature>
<keyword evidence="4" id="KW-1185">Reference proteome</keyword>
<proteinExistence type="predicted"/>
<dbReference type="InterPro" id="IPR013108">
    <property type="entry name" value="Amidohydro_3"/>
</dbReference>
<dbReference type="AlphaFoldDB" id="A0AAV9GCQ6"/>
<reference evidence="3" key="1">
    <citation type="journal article" date="2023" name="Mol. Phylogenet. Evol.">
        <title>Genome-scale phylogeny and comparative genomics of the fungal order Sordariales.</title>
        <authorList>
            <person name="Hensen N."/>
            <person name="Bonometti L."/>
            <person name="Westerberg I."/>
            <person name="Brannstrom I.O."/>
            <person name="Guillou S."/>
            <person name="Cros-Aarteil S."/>
            <person name="Calhoun S."/>
            <person name="Haridas S."/>
            <person name="Kuo A."/>
            <person name="Mondo S."/>
            <person name="Pangilinan J."/>
            <person name="Riley R."/>
            <person name="LaButti K."/>
            <person name="Andreopoulos B."/>
            <person name="Lipzen A."/>
            <person name="Chen C."/>
            <person name="Yan M."/>
            <person name="Daum C."/>
            <person name="Ng V."/>
            <person name="Clum A."/>
            <person name="Steindorff A."/>
            <person name="Ohm R.A."/>
            <person name="Martin F."/>
            <person name="Silar P."/>
            <person name="Natvig D.O."/>
            <person name="Lalanne C."/>
            <person name="Gautier V."/>
            <person name="Ament-Velasquez S.L."/>
            <person name="Kruys A."/>
            <person name="Hutchinson M.I."/>
            <person name="Powell A.J."/>
            <person name="Barry K."/>
            <person name="Miller A.N."/>
            <person name="Grigoriev I.V."/>
            <person name="Debuchy R."/>
            <person name="Gladieux P."/>
            <person name="Hiltunen Thoren M."/>
            <person name="Johannesson H."/>
        </authorList>
    </citation>
    <scope>NUCLEOTIDE SEQUENCE</scope>
    <source>
        <strain evidence="3">PSN243</strain>
    </source>
</reference>
<dbReference type="Proteomes" id="UP001321760">
    <property type="component" value="Unassembled WGS sequence"/>
</dbReference>
<evidence type="ECO:0000259" key="2">
    <source>
        <dbReference type="Pfam" id="PF07969"/>
    </source>
</evidence>
<dbReference type="InterPro" id="IPR011059">
    <property type="entry name" value="Metal-dep_hydrolase_composite"/>
</dbReference>
<protein>
    <submittedName>
        <fullName evidence="3">Amidohydrolase family-domain-containing protein</fullName>
    </submittedName>
</protein>
<feature type="transmembrane region" description="Helical" evidence="1">
    <location>
        <begin position="180"/>
        <end position="202"/>
    </location>
</feature>
<keyword evidence="1" id="KW-0812">Transmembrane</keyword>